<name>D5BP01_PUNMI</name>
<dbReference type="EC" id="3.1.1.29" evidence="1 7"/>
<evidence type="ECO:0000256" key="8">
    <source>
        <dbReference type="SAM" id="MobiDB-lite"/>
    </source>
</evidence>
<dbReference type="AlphaFoldDB" id="D5BP01"/>
<dbReference type="PANTHER" id="PTHR17224">
    <property type="entry name" value="PEPTIDYL-TRNA HYDROLASE"/>
    <property type="match status" value="1"/>
</dbReference>
<proteinExistence type="inferred from homology"/>
<organism evidence="9 10">
    <name type="scientific">Puniceispirillum marinum (strain IMCC1322)</name>
    <dbReference type="NCBI Taxonomy" id="488538"/>
    <lineage>
        <taxon>Bacteria</taxon>
        <taxon>Pseudomonadati</taxon>
        <taxon>Pseudomonadota</taxon>
        <taxon>Alphaproteobacteria</taxon>
        <taxon>Candidatus Puniceispirillales</taxon>
        <taxon>Candidatus Puniceispirillaceae</taxon>
        <taxon>Candidatus Puniceispirillum</taxon>
    </lineage>
</organism>
<dbReference type="PANTHER" id="PTHR17224:SF1">
    <property type="entry name" value="PEPTIDYL-TRNA HYDROLASE"/>
    <property type="match status" value="1"/>
</dbReference>
<dbReference type="RefSeq" id="WP_013047062.1">
    <property type="nucleotide sequence ID" value="NC_014010.1"/>
</dbReference>
<evidence type="ECO:0000256" key="1">
    <source>
        <dbReference type="ARBA" id="ARBA00013260"/>
    </source>
</evidence>
<comment type="subcellular location">
    <subcellularLocation>
        <location evidence="7">Cytoplasm</location>
    </subcellularLocation>
</comment>
<keyword evidence="10" id="KW-1185">Reference proteome</keyword>
<evidence type="ECO:0000256" key="4">
    <source>
        <dbReference type="ARBA" id="ARBA00022884"/>
    </source>
</evidence>
<dbReference type="HOGENOM" id="CLU_062456_1_1_5"/>
<evidence type="ECO:0000256" key="7">
    <source>
        <dbReference type="HAMAP-Rule" id="MF_00083"/>
    </source>
</evidence>
<comment type="subunit">
    <text evidence="7">Monomer.</text>
</comment>
<feature type="binding site" evidence="7">
    <location>
        <position position="112"/>
    </location>
    <ligand>
        <name>tRNA</name>
        <dbReference type="ChEBI" id="CHEBI:17843"/>
    </ligand>
</feature>
<dbReference type="InterPro" id="IPR018171">
    <property type="entry name" value="Pept_tRNA_hydro_CS"/>
</dbReference>
<dbReference type="KEGG" id="apb:SAR116_2192"/>
<evidence type="ECO:0000313" key="10">
    <source>
        <dbReference type="Proteomes" id="UP000007460"/>
    </source>
</evidence>
<feature type="active site" description="Proton acceptor" evidence="7">
    <location>
        <position position="19"/>
    </location>
</feature>
<feature type="region of interest" description="Disordered" evidence="8">
    <location>
        <begin position="190"/>
        <end position="215"/>
    </location>
</feature>
<keyword evidence="4 7" id="KW-0694">RNA-binding</keyword>
<protein>
    <recommendedName>
        <fullName evidence="6 7">Peptidyl-tRNA hydrolase</fullName>
        <shortName evidence="7">Pth</shortName>
        <ecNumber evidence="1 7">3.1.1.29</ecNumber>
    </recommendedName>
</protein>
<dbReference type="GO" id="GO:0000049">
    <property type="term" value="F:tRNA binding"/>
    <property type="evidence" value="ECO:0007669"/>
    <property type="project" value="UniProtKB-UniRule"/>
</dbReference>
<keyword evidence="7" id="KW-0963">Cytoplasm</keyword>
<sequence>MLVFVGLGNPGPEYAFQRHNAGFMAVDRIADQHGFSPWKKKHLSLMSEGRIGTEKVILLKPQSFMNKSGLPVAECIKFYKVDPRSVFVFHDELDLGICRIKVKIGGGHGGHNGLRDIDRHLGQDYWRVRIGIGRPPVPAMDVRNWVLTDFSKDEQSGWLGRMLDAIADEAKRLVDGDDGGFMSRVAYLAAPQDSQGGKARPPAKTQTNTGDSTTK</sequence>
<dbReference type="InterPro" id="IPR001328">
    <property type="entry name" value="Pept_tRNA_hydro"/>
</dbReference>
<feature type="compositionally biased region" description="Polar residues" evidence="8">
    <location>
        <begin position="204"/>
        <end position="215"/>
    </location>
</feature>
<dbReference type="eggNOG" id="COG0193">
    <property type="taxonomic scope" value="Bacteria"/>
</dbReference>
<dbReference type="PROSITE" id="PS01196">
    <property type="entry name" value="PEPT_TRNA_HYDROL_2"/>
    <property type="match status" value="1"/>
</dbReference>
<feature type="binding site" evidence="7">
    <location>
        <position position="14"/>
    </location>
    <ligand>
        <name>tRNA</name>
        <dbReference type="ChEBI" id="CHEBI:17843"/>
    </ligand>
</feature>
<dbReference type="GO" id="GO:0006515">
    <property type="term" value="P:protein quality control for misfolded or incompletely synthesized proteins"/>
    <property type="evidence" value="ECO:0007669"/>
    <property type="project" value="UniProtKB-UniRule"/>
</dbReference>
<dbReference type="HAMAP" id="MF_00083">
    <property type="entry name" value="Pept_tRNA_hydro_bact"/>
    <property type="match status" value="1"/>
</dbReference>
<dbReference type="Pfam" id="PF01195">
    <property type="entry name" value="Pept_tRNA_hydro"/>
    <property type="match status" value="1"/>
</dbReference>
<feature type="binding site" evidence="7">
    <location>
        <position position="64"/>
    </location>
    <ligand>
        <name>tRNA</name>
        <dbReference type="ChEBI" id="CHEBI:17843"/>
    </ligand>
</feature>
<dbReference type="InterPro" id="IPR036416">
    <property type="entry name" value="Pept_tRNA_hydro_sf"/>
</dbReference>
<accession>D5BP01</accession>
<feature type="site" description="Discriminates between blocked and unblocked aminoacyl-tRNA" evidence="7">
    <location>
        <position position="9"/>
    </location>
</feature>
<comment type="catalytic activity">
    <reaction evidence="7">
        <text>an N-acyl-L-alpha-aminoacyl-tRNA + H2O = an N-acyl-L-amino acid + a tRNA + H(+)</text>
        <dbReference type="Rhea" id="RHEA:54448"/>
        <dbReference type="Rhea" id="RHEA-COMP:10123"/>
        <dbReference type="Rhea" id="RHEA-COMP:13883"/>
        <dbReference type="ChEBI" id="CHEBI:15377"/>
        <dbReference type="ChEBI" id="CHEBI:15378"/>
        <dbReference type="ChEBI" id="CHEBI:59874"/>
        <dbReference type="ChEBI" id="CHEBI:78442"/>
        <dbReference type="ChEBI" id="CHEBI:138191"/>
        <dbReference type="EC" id="3.1.1.29"/>
    </reaction>
</comment>
<feature type="binding site" evidence="7">
    <location>
        <position position="66"/>
    </location>
    <ligand>
        <name>tRNA</name>
        <dbReference type="ChEBI" id="CHEBI:17843"/>
    </ligand>
</feature>
<dbReference type="Gene3D" id="3.40.50.1470">
    <property type="entry name" value="Peptidyl-tRNA hydrolase"/>
    <property type="match status" value="1"/>
</dbReference>
<keyword evidence="2 7" id="KW-0820">tRNA-binding</keyword>
<comment type="function">
    <text evidence="7">Catalyzes the release of premature peptidyl moieties from peptidyl-tRNA molecules trapped in stalled 50S ribosomal subunits, and thus maintains levels of free tRNAs and 50S ribosomes.</text>
</comment>
<dbReference type="Proteomes" id="UP000007460">
    <property type="component" value="Chromosome"/>
</dbReference>
<dbReference type="CDD" id="cd00462">
    <property type="entry name" value="PTH"/>
    <property type="match status" value="1"/>
</dbReference>
<dbReference type="NCBIfam" id="TIGR00447">
    <property type="entry name" value="pth"/>
    <property type="match status" value="1"/>
</dbReference>
<evidence type="ECO:0000256" key="2">
    <source>
        <dbReference type="ARBA" id="ARBA00022555"/>
    </source>
</evidence>
<evidence type="ECO:0000256" key="3">
    <source>
        <dbReference type="ARBA" id="ARBA00022801"/>
    </source>
</evidence>
<feature type="site" description="Stabilizes the basic form of H active site to accept a proton" evidence="7">
    <location>
        <position position="91"/>
    </location>
</feature>
<evidence type="ECO:0000313" key="9">
    <source>
        <dbReference type="EMBL" id="ADE40435.1"/>
    </source>
</evidence>
<dbReference type="FunFam" id="3.40.50.1470:FF:000001">
    <property type="entry name" value="Peptidyl-tRNA hydrolase"/>
    <property type="match status" value="1"/>
</dbReference>
<gene>
    <name evidence="7" type="primary">pth</name>
    <name evidence="9" type="ordered locus">SAR116_2192</name>
</gene>
<keyword evidence="3 7" id="KW-0378">Hydrolase</keyword>
<dbReference type="STRING" id="488538.SAR116_2192"/>
<evidence type="ECO:0000256" key="6">
    <source>
        <dbReference type="ARBA" id="ARBA00050038"/>
    </source>
</evidence>
<evidence type="ECO:0000256" key="5">
    <source>
        <dbReference type="ARBA" id="ARBA00038063"/>
    </source>
</evidence>
<comment type="similarity">
    <text evidence="5 7">Belongs to the PTH family.</text>
</comment>
<dbReference type="GO" id="GO:0005737">
    <property type="term" value="C:cytoplasm"/>
    <property type="evidence" value="ECO:0007669"/>
    <property type="project" value="UniProtKB-SubCell"/>
</dbReference>
<comment type="function">
    <text evidence="7">Hydrolyzes ribosome-free peptidyl-tRNAs (with 1 or more amino acids incorporated), which drop off the ribosome during protein synthesis, or as a result of ribosome stalling.</text>
</comment>
<reference evidence="9 10" key="1">
    <citation type="journal article" date="2010" name="J. Bacteriol.">
        <title>Complete genome sequence of "Candidatus Puniceispirillum marinum" IMCC1322, a representative of the SAR116 clade in the Alphaproteobacteria.</title>
        <authorList>
            <person name="Oh H.M."/>
            <person name="Kwon K.K."/>
            <person name="Kang I."/>
            <person name="Kang S.G."/>
            <person name="Lee J.H."/>
            <person name="Kim S.J."/>
            <person name="Cho J.C."/>
        </authorList>
    </citation>
    <scope>NUCLEOTIDE SEQUENCE [LARGE SCALE GENOMIC DNA]</scope>
    <source>
        <strain evidence="9 10">IMCC1322</strain>
    </source>
</reference>
<dbReference type="SUPFAM" id="SSF53178">
    <property type="entry name" value="Peptidyl-tRNA hydrolase-like"/>
    <property type="match status" value="1"/>
</dbReference>
<dbReference type="EMBL" id="CP001751">
    <property type="protein sequence ID" value="ADE40435.1"/>
    <property type="molecule type" value="Genomic_DNA"/>
</dbReference>
<dbReference type="GO" id="GO:0072344">
    <property type="term" value="P:rescue of stalled ribosome"/>
    <property type="evidence" value="ECO:0007669"/>
    <property type="project" value="UniProtKB-UniRule"/>
</dbReference>
<dbReference type="GO" id="GO:0004045">
    <property type="term" value="F:peptidyl-tRNA hydrolase activity"/>
    <property type="evidence" value="ECO:0007669"/>
    <property type="project" value="UniProtKB-UniRule"/>
</dbReference>